<dbReference type="Proteomes" id="UP001153636">
    <property type="component" value="Chromosome 6"/>
</dbReference>
<evidence type="ECO:0000313" key="3">
    <source>
        <dbReference type="Proteomes" id="UP001153636"/>
    </source>
</evidence>
<feature type="region of interest" description="Disordered" evidence="1">
    <location>
        <begin position="337"/>
        <end position="397"/>
    </location>
</feature>
<keyword evidence="3" id="KW-1185">Reference proteome</keyword>
<feature type="compositionally biased region" description="Low complexity" evidence="1">
    <location>
        <begin position="76"/>
        <end position="88"/>
    </location>
</feature>
<dbReference type="PANTHER" id="PTHR34239:SF2">
    <property type="entry name" value="TRANSPOSABLE ELEMENT P TRANSPOSASE_THAP9 CONSERVED DOMAIN-CONTAINING PROTEIN"/>
    <property type="match status" value="1"/>
</dbReference>
<reference evidence="2" key="1">
    <citation type="submission" date="2022-01" db="EMBL/GenBank/DDBJ databases">
        <authorList>
            <person name="King R."/>
        </authorList>
    </citation>
    <scope>NUCLEOTIDE SEQUENCE</scope>
</reference>
<feature type="region of interest" description="Disordered" evidence="1">
    <location>
        <begin position="1"/>
        <end position="111"/>
    </location>
</feature>
<feature type="compositionally biased region" description="Low complexity" evidence="1">
    <location>
        <begin position="10"/>
        <end position="27"/>
    </location>
</feature>
<organism evidence="2 3">
    <name type="scientific">Psylliodes chrysocephalus</name>
    <dbReference type="NCBI Taxonomy" id="3402493"/>
    <lineage>
        <taxon>Eukaryota</taxon>
        <taxon>Metazoa</taxon>
        <taxon>Ecdysozoa</taxon>
        <taxon>Arthropoda</taxon>
        <taxon>Hexapoda</taxon>
        <taxon>Insecta</taxon>
        <taxon>Pterygota</taxon>
        <taxon>Neoptera</taxon>
        <taxon>Endopterygota</taxon>
        <taxon>Coleoptera</taxon>
        <taxon>Polyphaga</taxon>
        <taxon>Cucujiformia</taxon>
        <taxon>Chrysomeloidea</taxon>
        <taxon>Chrysomelidae</taxon>
        <taxon>Galerucinae</taxon>
        <taxon>Alticini</taxon>
        <taxon>Psylliodes</taxon>
    </lineage>
</organism>
<feature type="compositionally biased region" description="Basic residues" evidence="1">
    <location>
        <begin position="28"/>
        <end position="56"/>
    </location>
</feature>
<evidence type="ECO:0000313" key="2">
    <source>
        <dbReference type="EMBL" id="CAH1111732.1"/>
    </source>
</evidence>
<protein>
    <submittedName>
        <fullName evidence="2">Uncharacterized protein</fullName>
    </submittedName>
</protein>
<name>A0A9P0CYM9_9CUCU</name>
<feature type="compositionally biased region" description="Low complexity" evidence="1">
    <location>
        <begin position="354"/>
        <end position="365"/>
    </location>
</feature>
<gene>
    <name evidence="2" type="ORF">PSYICH_LOCUS12697</name>
</gene>
<accession>A0A9P0CYM9</accession>
<sequence length="397" mass="45351">MGKRRRCPRSSSESSDIIGSDDLSLVLKHLKKKVRNNRRQRSRFRSPDKKRGRSHSRSSEKSDNSVVRKPRRRRIISYSSSSEESINEPQPVINCDRDRDRRASANVAGEGCAQRGTTASLSSDFINTEKNEESTSQTPISEGFLNIFGEDPHHKNDETFDLHPAIASRWQFIIQKGLTSEQRVEINSKYQKPSNLQLNPPDINPEIASIMSMAHKNKDNSLVNLQKQIGLALLTLGHSLGELITTANSNSKIVDPLWDSARVLANTFHEITEKRKQFILPLVNYNMKVILEQTETTKEYLFGDNLTDKIKAAKSIESTSKNLKSFTIKRFTQYQPRRQGGVINRKPTTAAQGTSVSTTRPSRPTLNEYRPIRYPREARQTARGQQKPSRERYRRKY</sequence>
<dbReference type="PANTHER" id="PTHR34239">
    <property type="entry name" value="APPLE DOMAIN-CONTAINING PROTEIN"/>
    <property type="match status" value="1"/>
</dbReference>
<evidence type="ECO:0000256" key="1">
    <source>
        <dbReference type="SAM" id="MobiDB-lite"/>
    </source>
</evidence>
<dbReference type="EMBL" id="OV651818">
    <property type="protein sequence ID" value="CAH1111732.1"/>
    <property type="molecule type" value="Genomic_DNA"/>
</dbReference>
<dbReference type="OrthoDB" id="6758874at2759"/>
<feature type="compositionally biased region" description="Basic and acidic residues" evidence="1">
    <location>
        <begin position="370"/>
        <end position="380"/>
    </location>
</feature>
<proteinExistence type="predicted"/>
<dbReference type="AlphaFoldDB" id="A0A9P0CYM9"/>